<dbReference type="PANTHER" id="PTHR31435">
    <property type="entry name" value="PROTEIN NATD1"/>
    <property type="match status" value="1"/>
</dbReference>
<evidence type="ECO:0000259" key="1">
    <source>
        <dbReference type="PROSITE" id="PS51186"/>
    </source>
</evidence>
<reference evidence="3" key="1">
    <citation type="submission" date="2022-09" db="EMBL/GenBank/DDBJ databases">
        <authorList>
            <person name="Zoaiter M."/>
        </authorList>
    </citation>
    <scope>NUCLEOTIDE SEQUENCE</scope>
    <source>
        <strain evidence="3">DSM 19848</strain>
    </source>
</reference>
<keyword evidence="4" id="KW-1185">Reference proteome</keyword>
<organism evidence="3 4">
    <name type="scientific">Fusobacterium simiae</name>
    <dbReference type="NCBI Taxonomy" id="855"/>
    <lineage>
        <taxon>Bacteria</taxon>
        <taxon>Fusobacteriati</taxon>
        <taxon>Fusobacteriota</taxon>
        <taxon>Fusobacteriia</taxon>
        <taxon>Fusobacteriales</taxon>
        <taxon>Fusobacteriaceae</taxon>
        <taxon>Fusobacterium</taxon>
    </lineage>
</organism>
<dbReference type="InterPro" id="IPR031165">
    <property type="entry name" value="GNAT_YJDJ"/>
</dbReference>
<accession>A0ABT4DKK2</accession>
<dbReference type="SUPFAM" id="SSF55729">
    <property type="entry name" value="Acyl-CoA N-acyltransferases (Nat)"/>
    <property type="match status" value="1"/>
</dbReference>
<dbReference type="Proteomes" id="UP001062738">
    <property type="component" value="Unassembled WGS sequence"/>
</dbReference>
<dbReference type="InterPro" id="IPR000182">
    <property type="entry name" value="GNAT_dom"/>
</dbReference>
<dbReference type="InterPro" id="IPR016181">
    <property type="entry name" value="Acyl_CoA_acyltransferase"/>
</dbReference>
<evidence type="ECO:0000313" key="4">
    <source>
        <dbReference type="Proteomes" id="UP001062738"/>
    </source>
</evidence>
<dbReference type="EMBL" id="JAOXXL010000048">
    <property type="protein sequence ID" value="MCY7009132.1"/>
    <property type="molecule type" value="Genomic_DNA"/>
</dbReference>
<evidence type="ECO:0000259" key="2">
    <source>
        <dbReference type="PROSITE" id="PS51729"/>
    </source>
</evidence>
<sequence length="89" mass="10206">MNIVHNEGNGFYIYDENKEILARLEYKRNGNVLDFEHTVVSDKLKGQGVAAKLLDEAVDYARKNNLKVHPVCSYVVKKFETGNYDDIKV</sequence>
<comment type="caution">
    <text evidence="3">The sequence shown here is derived from an EMBL/GenBank/DDBJ whole genome shotgun (WGS) entry which is preliminary data.</text>
</comment>
<dbReference type="Gene3D" id="3.40.630.30">
    <property type="match status" value="1"/>
</dbReference>
<dbReference type="PROSITE" id="PS51186">
    <property type="entry name" value="GNAT"/>
    <property type="match status" value="1"/>
</dbReference>
<dbReference type="RefSeq" id="WP_265152842.1">
    <property type="nucleotide sequence ID" value="NZ_JAOXXL010000048.1"/>
</dbReference>
<evidence type="ECO:0000313" key="3">
    <source>
        <dbReference type="EMBL" id="MCY7009132.1"/>
    </source>
</evidence>
<name>A0ABT4DKK2_FUSSI</name>
<gene>
    <name evidence="3" type="ORF">OCK72_10910</name>
</gene>
<dbReference type="PROSITE" id="PS51729">
    <property type="entry name" value="GNAT_YJDJ"/>
    <property type="match status" value="1"/>
</dbReference>
<dbReference type="InterPro" id="IPR045057">
    <property type="entry name" value="Gcn5-rel_NAT"/>
</dbReference>
<feature type="domain" description="N-acetyltransferase" evidence="2">
    <location>
        <begin position="3"/>
        <end position="89"/>
    </location>
</feature>
<dbReference type="Pfam" id="PF14542">
    <property type="entry name" value="Acetyltransf_CG"/>
    <property type="match status" value="1"/>
</dbReference>
<dbReference type="CDD" id="cd04301">
    <property type="entry name" value="NAT_SF"/>
    <property type="match status" value="1"/>
</dbReference>
<proteinExistence type="predicted"/>
<protein>
    <submittedName>
        <fullName evidence="3">N-acetyltransferase</fullName>
    </submittedName>
</protein>
<feature type="domain" description="N-acetyltransferase" evidence="1">
    <location>
        <begin position="1"/>
        <end position="89"/>
    </location>
</feature>
<dbReference type="PANTHER" id="PTHR31435:SF10">
    <property type="entry name" value="BSR4717 PROTEIN"/>
    <property type="match status" value="1"/>
</dbReference>